<proteinExistence type="predicted"/>
<sequence>MTRCSSSQPAAPAPGRTALAPAEEIKGEGEKQRPTALHRTHLQGAGAVFTMLKFSTTHCSSHNERKVTCKHPVSGLPSQDNCIFVVNEHLNCGKLVHPVLNR</sequence>
<dbReference type="AlphaFoldDB" id="A0A8T3CXF7"/>
<evidence type="ECO:0000256" key="1">
    <source>
        <dbReference type="SAM" id="MobiDB-lite"/>
    </source>
</evidence>
<comment type="caution">
    <text evidence="2">The sequence shown here is derived from an EMBL/GenBank/DDBJ whole genome shotgun (WGS) entry which is preliminary data.</text>
</comment>
<protein>
    <submittedName>
        <fullName evidence="2">Uncharacterized protein</fullName>
    </submittedName>
</protein>
<name>A0A8T3CXF7_9TELE</name>
<evidence type="ECO:0000313" key="3">
    <source>
        <dbReference type="Proteomes" id="UP000829720"/>
    </source>
</evidence>
<organism evidence="2 3">
    <name type="scientific">Albula goreensis</name>
    <dbReference type="NCBI Taxonomy" id="1534307"/>
    <lineage>
        <taxon>Eukaryota</taxon>
        <taxon>Metazoa</taxon>
        <taxon>Chordata</taxon>
        <taxon>Craniata</taxon>
        <taxon>Vertebrata</taxon>
        <taxon>Euteleostomi</taxon>
        <taxon>Actinopterygii</taxon>
        <taxon>Neopterygii</taxon>
        <taxon>Teleostei</taxon>
        <taxon>Albuliformes</taxon>
        <taxon>Albulidae</taxon>
        <taxon>Albula</taxon>
    </lineage>
</organism>
<dbReference type="OrthoDB" id="8958943at2759"/>
<gene>
    <name evidence="2" type="ORF">AGOR_G00184860</name>
</gene>
<feature type="region of interest" description="Disordered" evidence="1">
    <location>
        <begin position="1"/>
        <end position="35"/>
    </location>
</feature>
<reference evidence="2" key="1">
    <citation type="submission" date="2021-01" db="EMBL/GenBank/DDBJ databases">
        <authorList>
            <person name="Zahm M."/>
            <person name="Roques C."/>
            <person name="Cabau C."/>
            <person name="Klopp C."/>
            <person name="Donnadieu C."/>
            <person name="Jouanno E."/>
            <person name="Lampietro C."/>
            <person name="Louis A."/>
            <person name="Herpin A."/>
            <person name="Echchiki A."/>
            <person name="Berthelot C."/>
            <person name="Parey E."/>
            <person name="Roest-Crollius H."/>
            <person name="Braasch I."/>
            <person name="Postlethwait J."/>
            <person name="Bobe J."/>
            <person name="Montfort J."/>
            <person name="Bouchez O."/>
            <person name="Begum T."/>
            <person name="Mejri S."/>
            <person name="Adams A."/>
            <person name="Chen W.-J."/>
            <person name="Guiguen Y."/>
        </authorList>
    </citation>
    <scope>NUCLEOTIDE SEQUENCE</scope>
    <source>
        <tissue evidence="2">Blood</tissue>
    </source>
</reference>
<dbReference type="EMBL" id="JAERUA010000017">
    <property type="protein sequence ID" value="KAI1888410.1"/>
    <property type="molecule type" value="Genomic_DNA"/>
</dbReference>
<accession>A0A8T3CXF7</accession>
<feature type="compositionally biased region" description="Basic and acidic residues" evidence="1">
    <location>
        <begin position="23"/>
        <end position="33"/>
    </location>
</feature>
<evidence type="ECO:0000313" key="2">
    <source>
        <dbReference type="EMBL" id="KAI1888410.1"/>
    </source>
</evidence>
<dbReference type="Proteomes" id="UP000829720">
    <property type="component" value="Unassembled WGS sequence"/>
</dbReference>
<keyword evidence="3" id="KW-1185">Reference proteome</keyword>